<dbReference type="AlphaFoldDB" id="A0A200I2X2"/>
<keyword evidence="1" id="KW-0812">Transmembrane</keyword>
<reference evidence="2 3" key="1">
    <citation type="submission" date="2017-05" db="EMBL/GenBank/DDBJ databases">
        <title>The Genome Sequence of Enterococcus faecium 2D5_DIV0622.</title>
        <authorList>
            <consortium name="The Broad Institute Genomics Platform"/>
            <consortium name="The Broad Institute Genomic Center for Infectious Diseases"/>
            <person name="Earl A."/>
            <person name="Manson A."/>
            <person name="Schwartman J."/>
            <person name="Gilmore M."/>
            <person name="Abouelleil A."/>
            <person name="Cao P."/>
            <person name="Chapman S."/>
            <person name="Cusick C."/>
            <person name="Shea T."/>
            <person name="Young S."/>
            <person name="Neafsey D."/>
            <person name="Nusbaum C."/>
            <person name="Birren B."/>
        </authorList>
    </citation>
    <scope>NUCLEOTIDE SEQUENCE [LARGE SCALE GENOMIC DNA]</scope>
    <source>
        <strain evidence="2 3">2D5_DIV0622</strain>
    </source>
</reference>
<comment type="caution">
    <text evidence="2">The sequence shown here is derived from an EMBL/GenBank/DDBJ whole genome shotgun (WGS) entry which is preliminary data.</text>
</comment>
<protein>
    <submittedName>
        <fullName evidence="2">Uncharacterized protein</fullName>
    </submittedName>
</protein>
<proteinExistence type="predicted"/>
<name>A0A200I2X2_9ENTE</name>
<organism evidence="2 3">
    <name type="scientific">Enterococcus cecorum</name>
    <dbReference type="NCBI Taxonomy" id="44008"/>
    <lineage>
        <taxon>Bacteria</taxon>
        <taxon>Bacillati</taxon>
        <taxon>Bacillota</taxon>
        <taxon>Bacilli</taxon>
        <taxon>Lactobacillales</taxon>
        <taxon>Enterococcaceae</taxon>
        <taxon>Enterococcus</taxon>
    </lineage>
</organism>
<feature type="transmembrane region" description="Helical" evidence="1">
    <location>
        <begin position="20"/>
        <end position="40"/>
    </location>
</feature>
<gene>
    <name evidence="2" type="ORF">A5869_000517</name>
</gene>
<evidence type="ECO:0000313" key="3">
    <source>
        <dbReference type="Proteomes" id="UP000196503"/>
    </source>
</evidence>
<sequence>MREIKFKVLNKKYSNLMNTLGYTFGMIIFSLSSLFLLLFINRISGSFVAGIFSIGWAVGQQMITIG</sequence>
<evidence type="ECO:0000256" key="1">
    <source>
        <dbReference type="SAM" id="Phobius"/>
    </source>
</evidence>
<keyword evidence="1" id="KW-1133">Transmembrane helix</keyword>
<evidence type="ECO:0000313" key="2">
    <source>
        <dbReference type="EMBL" id="OUZ18869.1"/>
    </source>
</evidence>
<accession>A0A200I2X2</accession>
<keyword evidence="1" id="KW-0472">Membrane</keyword>
<dbReference type="Proteomes" id="UP000196503">
    <property type="component" value="Unassembled WGS sequence"/>
</dbReference>
<dbReference type="RefSeq" id="WP_218779542.1">
    <property type="nucleotide sequence ID" value="NZ_NIBL01000001.1"/>
</dbReference>
<feature type="non-terminal residue" evidence="2">
    <location>
        <position position="66"/>
    </location>
</feature>
<dbReference type="EMBL" id="NIBL01000001">
    <property type="protein sequence ID" value="OUZ18869.1"/>
    <property type="molecule type" value="Genomic_DNA"/>
</dbReference>